<comment type="caution">
    <text evidence="1">The sequence shown here is derived from an EMBL/GenBank/DDBJ whole genome shotgun (WGS) entry which is preliminary data.</text>
</comment>
<evidence type="ECO:0000313" key="2">
    <source>
        <dbReference type="Proteomes" id="UP000253250"/>
    </source>
</evidence>
<evidence type="ECO:0000313" key="1">
    <source>
        <dbReference type="EMBL" id="RCN58520.1"/>
    </source>
</evidence>
<proteinExistence type="predicted"/>
<dbReference type="OrthoDB" id="9936148at2"/>
<sequence length="90" mass="9246">MMTAYNKRLAPTRILGLPLGAAGAGLTTVTGALASVVLPQPVAAMAIAAAIVAFPLGVGAILIGDDAVFAYAFWLSRRDARIVAREGAWH</sequence>
<protein>
    <submittedName>
        <fullName evidence="1">Uncharacterized protein</fullName>
    </submittedName>
</protein>
<dbReference type="Proteomes" id="UP000253250">
    <property type="component" value="Unassembled WGS sequence"/>
</dbReference>
<dbReference type="EMBL" id="PSYR01000001">
    <property type="protein sequence ID" value="RCN58520.1"/>
    <property type="molecule type" value="Genomic_DNA"/>
</dbReference>
<dbReference type="AlphaFoldDB" id="A0A1C2FY81"/>
<keyword evidence="2" id="KW-1185">Reference proteome</keyword>
<accession>A0A1C2FY81</accession>
<reference evidence="1 2" key="1">
    <citation type="submission" date="2018-02" db="EMBL/GenBank/DDBJ databases">
        <title>Insights into the biology of acidophilic members of the Acidiferrobacteraceae family derived from comparative genomic analyses.</title>
        <authorList>
            <person name="Issotta F."/>
            <person name="Thyssen C."/>
            <person name="Mena C."/>
            <person name="Moya A."/>
            <person name="Bellenberg S."/>
            <person name="Sproer C."/>
            <person name="Covarrubias P.C."/>
            <person name="Sand W."/>
            <person name="Quatrini R."/>
            <person name="Vera M."/>
        </authorList>
    </citation>
    <scope>NUCLEOTIDE SEQUENCE [LARGE SCALE GENOMIC DNA]</scope>
    <source>
        <strain evidence="2">m-1</strain>
    </source>
</reference>
<organism evidence="1 2">
    <name type="scientific">Acidiferrobacter thiooxydans</name>
    <dbReference type="NCBI Taxonomy" id="163359"/>
    <lineage>
        <taxon>Bacteria</taxon>
        <taxon>Pseudomonadati</taxon>
        <taxon>Pseudomonadota</taxon>
        <taxon>Gammaproteobacteria</taxon>
        <taxon>Acidiferrobacterales</taxon>
        <taxon>Acidiferrobacteraceae</taxon>
        <taxon>Acidiferrobacter</taxon>
    </lineage>
</organism>
<gene>
    <name evidence="1" type="ORF">C4900_01620</name>
</gene>
<dbReference type="RefSeq" id="WP_065972052.1">
    <property type="nucleotide sequence ID" value="NZ_CP080624.1"/>
</dbReference>
<name>A0A1C2FY81_9GAMM</name>
<dbReference type="STRING" id="163359.A9R16_04125"/>